<proteinExistence type="predicted"/>
<organism evidence="3 6">
    <name type="scientific">Methanothrix harundinacea</name>
    <dbReference type="NCBI Taxonomy" id="301375"/>
    <lineage>
        <taxon>Archaea</taxon>
        <taxon>Methanobacteriati</taxon>
        <taxon>Methanobacteriota</taxon>
        <taxon>Stenosarchaea group</taxon>
        <taxon>Methanomicrobia</taxon>
        <taxon>Methanotrichales</taxon>
        <taxon>Methanotrichaceae</taxon>
        <taxon>Methanothrix</taxon>
    </lineage>
</organism>
<evidence type="ECO:0000313" key="5">
    <source>
        <dbReference type="Proteomes" id="UP000053961"/>
    </source>
</evidence>
<dbReference type="CDD" id="cd17557">
    <property type="entry name" value="REC_Rcp-like"/>
    <property type="match status" value="1"/>
</dbReference>
<evidence type="ECO:0000256" key="1">
    <source>
        <dbReference type="PROSITE-ProRule" id="PRU00169"/>
    </source>
</evidence>
<dbReference type="PANTHER" id="PTHR44520">
    <property type="entry name" value="RESPONSE REGULATOR RCP1-RELATED"/>
    <property type="match status" value="1"/>
</dbReference>
<reference evidence="4" key="1">
    <citation type="journal article" date="2015" name="MBio">
        <title>Genome-resolved metagenomic analysis reveals roles for candidate phyla and other microbial community members in biogeochemical transformations in oil reservoirs.</title>
        <authorList>
            <person name="Hu P."/>
            <person name="Tom L."/>
            <person name="Singh A."/>
            <person name="Thomas B.C."/>
            <person name="Baker B.J."/>
            <person name="Piceno Y.M."/>
            <person name="Andersen G.L."/>
            <person name="Banfield J.F."/>
        </authorList>
    </citation>
    <scope>NUCLEOTIDE SEQUENCE [LARGE SCALE GENOMIC DNA]</scope>
    <source>
        <strain evidence="4">56_747</strain>
    </source>
</reference>
<dbReference type="InterPro" id="IPR001789">
    <property type="entry name" value="Sig_transdc_resp-reg_receiver"/>
</dbReference>
<feature type="modified residue" description="4-aspartylphosphate" evidence="1">
    <location>
        <position position="80"/>
    </location>
</feature>
<dbReference type="Pfam" id="PF00072">
    <property type="entry name" value="Response_reg"/>
    <property type="match status" value="1"/>
</dbReference>
<dbReference type="AlphaFoldDB" id="A0A101FTN7"/>
<evidence type="ECO:0000313" key="3">
    <source>
        <dbReference type="EMBL" id="KUK44280.1"/>
    </source>
</evidence>
<evidence type="ECO:0000313" key="4">
    <source>
        <dbReference type="EMBL" id="KUK95690.1"/>
    </source>
</evidence>
<dbReference type="EMBL" id="LGHB01000028">
    <property type="protein sequence ID" value="KUK95690.1"/>
    <property type="molecule type" value="Genomic_DNA"/>
</dbReference>
<reference evidence="5 6" key="2">
    <citation type="journal article" date="2015" name="MBio">
        <title>Genome-Resolved Metagenomic Analysis Reveals Roles for Candidate Phyla and Other Microbial Community Members in Biogeochemical Transformations in Oil Reservoirs.</title>
        <authorList>
            <person name="Hu P."/>
            <person name="Tom L."/>
            <person name="Singh A."/>
            <person name="Thomas B.C."/>
            <person name="Baker B.J."/>
            <person name="Piceno Y.M."/>
            <person name="Andersen G.L."/>
            <person name="Banfield J.F."/>
        </authorList>
    </citation>
    <scope>NUCLEOTIDE SEQUENCE [LARGE SCALE GENOMIC DNA]</scope>
    <source>
        <strain evidence="3">57_489</strain>
    </source>
</reference>
<dbReference type="SUPFAM" id="SSF52172">
    <property type="entry name" value="CheY-like"/>
    <property type="match status" value="1"/>
</dbReference>
<dbReference type="Gene3D" id="3.40.50.2300">
    <property type="match status" value="1"/>
</dbReference>
<evidence type="ECO:0000313" key="6">
    <source>
        <dbReference type="Proteomes" id="UP000057043"/>
    </source>
</evidence>
<keyword evidence="1" id="KW-0597">Phosphoprotein</keyword>
<dbReference type="Proteomes" id="UP000053961">
    <property type="component" value="Unassembled WGS sequence"/>
</dbReference>
<dbReference type="Proteomes" id="UP000057043">
    <property type="component" value="Unassembled WGS sequence"/>
</dbReference>
<dbReference type="PROSITE" id="PS50110">
    <property type="entry name" value="RESPONSE_REGULATORY"/>
    <property type="match status" value="1"/>
</dbReference>
<name>A0A101FTN7_9EURY</name>
<dbReference type="GO" id="GO:0000160">
    <property type="term" value="P:phosphorelay signal transduction system"/>
    <property type="evidence" value="ECO:0007669"/>
    <property type="project" value="InterPro"/>
</dbReference>
<dbReference type="EMBL" id="LGFT01000029">
    <property type="protein sequence ID" value="KUK44280.1"/>
    <property type="molecule type" value="Genomic_DNA"/>
</dbReference>
<dbReference type="PATRIC" id="fig|301375.6.peg.820"/>
<dbReference type="InterPro" id="IPR052893">
    <property type="entry name" value="TCS_response_regulator"/>
</dbReference>
<comment type="caution">
    <text evidence="3">The sequence shown here is derived from an EMBL/GenBank/DDBJ whole genome shotgun (WGS) entry which is preliminary data.</text>
</comment>
<feature type="domain" description="Response regulatory" evidence="2">
    <location>
        <begin position="23"/>
        <end position="147"/>
    </location>
</feature>
<gene>
    <name evidence="3" type="ORF">XD72_1346</name>
    <name evidence="4" type="ORF">XE07_1630</name>
</gene>
<dbReference type="InterPro" id="IPR011006">
    <property type="entry name" value="CheY-like_superfamily"/>
</dbReference>
<sequence length="147" mass="16464">MSAVIQGSKSSEVNVDRRDQTLKILLVEDNPDDAELTSRQLRRICPEREIYLAGDAEEALSCLEQLRQDGSGLPDLILLDIRLPRLSGMELLERLKTSPELRSIPVVMLTGSLVSEHIQRSYDLGAVTYLLKPISEDDLLLTLSYLT</sequence>
<evidence type="ECO:0000259" key="2">
    <source>
        <dbReference type="PROSITE" id="PS50110"/>
    </source>
</evidence>
<accession>A0A101FTN7</accession>
<dbReference type="SMART" id="SM00448">
    <property type="entry name" value="REC"/>
    <property type="match status" value="1"/>
</dbReference>
<dbReference type="PANTHER" id="PTHR44520:SF1">
    <property type="entry name" value="TWO-COMPONENT SYSTEM REGULATORY PROTEIN"/>
    <property type="match status" value="1"/>
</dbReference>
<protein>
    <submittedName>
        <fullName evidence="3">Response regulator receiver protein</fullName>
    </submittedName>
</protein>